<dbReference type="EMBL" id="VWPK01000014">
    <property type="protein sequence ID" value="KAA5612205.1"/>
    <property type="molecule type" value="Genomic_DNA"/>
</dbReference>
<dbReference type="SUPFAM" id="SSF56784">
    <property type="entry name" value="HAD-like"/>
    <property type="match status" value="1"/>
</dbReference>
<dbReference type="NCBIfam" id="TIGR01549">
    <property type="entry name" value="HAD-SF-IA-v1"/>
    <property type="match status" value="1"/>
</dbReference>
<dbReference type="SFLD" id="SFLDG01129">
    <property type="entry name" value="C1.5:_HAD__Beta-PGM__Phosphata"/>
    <property type="match status" value="1"/>
</dbReference>
<evidence type="ECO:0000313" key="2">
    <source>
        <dbReference type="EMBL" id="KAA5612205.1"/>
    </source>
</evidence>
<dbReference type="InterPro" id="IPR023214">
    <property type="entry name" value="HAD_sf"/>
</dbReference>
<organism evidence="2 3">
    <name type="scientific">Rhodovastum atsumiense</name>
    <dbReference type="NCBI Taxonomy" id="504468"/>
    <lineage>
        <taxon>Bacteria</taxon>
        <taxon>Pseudomonadati</taxon>
        <taxon>Pseudomonadota</taxon>
        <taxon>Alphaproteobacteria</taxon>
        <taxon>Acetobacterales</taxon>
        <taxon>Acetobacteraceae</taxon>
        <taxon>Rhodovastum</taxon>
    </lineage>
</organism>
<accession>A0A5M6IXW5</accession>
<dbReference type="Gene3D" id="3.40.50.1000">
    <property type="entry name" value="HAD superfamily/HAD-like"/>
    <property type="match status" value="1"/>
</dbReference>
<dbReference type="InterPro" id="IPR023198">
    <property type="entry name" value="PGP-like_dom2"/>
</dbReference>
<dbReference type="AlphaFoldDB" id="A0A5M6IXW5"/>
<dbReference type="PANTHER" id="PTHR43845">
    <property type="entry name" value="BLR5969 PROTEIN"/>
    <property type="match status" value="1"/>
</dbReference>
<protein>
    <submittedName>
        <fullName evidence="2">HAD-IA family hydrolase</fullName>
    </submittedName>
</protein>
<keyword evidence="3" id="KW-1185">Reference proteome</keyword>
<dbReference type="GO" id="GO:0016787">
    <property type="term" value="F:hydrolase activity"/>
    <property type="evidence" value="ECO:0007669"/>
    <property type="project" value="UniProtKB-KW"/>
</dbReference>
<dbReference type="SFLD" id="SFLDS00003">
    <property type="entry name" value="Haloacid_Dehalogenase"/>
    <property type="match status" value="1"/>
</dbReference>
<reference evidence="2 3" key="1">
    <citation type="submission" date="2019-09" db="EMBL/GenBank/DDBJ databases">
        <title>Genome sequence of Rhodovastum atsumiense, a diverse member of the Acetobacteraceae family of non-sulfur purple photosynthetic bacteria.</title>
        <authorList>
            <person name="Meyer T."/>
            <person name="Kyndt J."/>
        </authorList>
    </citation>
    <scope>NUCLEOTIDE SEQUENCE [LARGE SCALE GENOMIC DNA]</scope>
    <source>
        <strain evidence="2 3">DSM 21279</strain>
    </source>
</reference>
<dbReference type="InterPro" id="IPR000873">
    <property type="entry name" value="AMP-dep_synth/lig_dom"/>
</dbReference>
<dbReference type="Pfam" id="PF00501">
    <property type="entry name" value="AMP-binding"/>
    <property type="match status" value="1"/>
</dbReference>
<sequence length="662" mass="69310">MKPATLDHWAAARMGVAAPLTEAAVAAYQLAHLRETLAHARAASPFYRCQDWPTGLPDSLADLARWPFTTPADLQRGDPALLAISQREVARVVTLETSGTSGPPKRVHFTAADLEATVDFFHHGMALFTRPGDRVVIAFPAARPGGVGDALAQAARRLGAEPVPAPLDQPVETMVALLRAERPQVVFGPPVRLLAAARVSACDGGPSLSVRAALASSDSIPAALGDVLRRHWRCELFAHWGMTETGYGGALECGCHAGQHLRETDLYVEVVDPLTGAVLPQGARGELVLTTLRRRGVPLIRYRTGDLGRLLPGRCACGSVLRRLDERTGRTGGHIALPGGAALSLSALDAALFALDRVTDFTAELHRTVPPRLAVCVASPAPLRGPGVTEAVRRVLATTPAIRSVLESGALGLEVTVAEATTCRHGGKRRLVCRPGPVAQWPRAVLFDLDGTLLDSVPDVHRALTVALARAGLPPLPLPVLRPLVGGGARRLIERACAVLGHLPDTAGLDALVTAFLAAYHPCKPVLTTPRAGVHKVTRRLVDAGLQLAVVTNRPGAEATTLLERFGLSDVIEVVVGGDAGPPKKPDPGLVLLACAWLGVPAAEAVMVGDSAYDVDAARAANMASVVMRGGCSAQPVETLGAARVIDGPDDLPEALRGLGVT</sequence>
<dbReference type="NCBIfam" id="NF045666">
    <property type="entry name" value="DVU1553_fam_AMP"/>
    <property type="match status" value="1"/>
</dbReference>
<proteinExistence type="predicted"/>
<dbReference type="Gene3D" id="1.10.150.240">
    <property type="entry name" value="Putative phosphatase, domain 2"/>
    <property type="match status" value="1"/>
</dbReference>
<dbReference type="OrthoDB" id="580775at2"/>
<evidence type="ECO:0000259" key="1">
    <source>
        <dbReference type="Pfam" id="PF00501"/>
    </source>
</evidence>
<dbReference type="RefSeq" id="WP_150040813.1">
    <property type="nucleotide sequence ID" value="NZ_OW485601.1"/>
</dbReference>
<dbReference type="InterPro" id="IPR036412">
    <property type="entry name" value="HAD-like_sf"/>
</dbReference>
<comment type="caution">
    <text evidence="2">The sequence shown here is derived from an EMBL/GenBank/DDBJ whole genome shotgun (WGS) entry which is preliminary data.</text>
</comment>
<dbReference type="Gene3D" id="3.40.50.12780">
    <property type="entry name" value="N-terminal domain of ligase-like"/>
    <property type="match status" value="1"/>
</dbReference>
<gene>
    <name evidence="2" type="ORF">F1189_11125</name>
</gene>
<dbReference type="SUPFAM" id="SSF56801">
    <property type="entry name" value="Acetyl-CoA synthetase-like"/>
    <property type="match status" value="1"/>
</dbReference>
<dbReference type="InterPro" id="IPR006439">
    <property type="entry name" value="HAD-SF_hydro_IA"/>
</dbReference>
<feature type="domain" description="AMP-dependent synthetase/ligase" evidence="1">
    <location>
        <begin position="97"/>
        <end position="289"/>
    </location>
</feature>
<dbReference type="Pfam" id="PF00702">
    <property type="entry name" value="Hydrolase"/>
    <property type="match status" value="1"/>
</dbReference>
<name>A0A5M6IXW5_9PROT</name>
<dbReference type="Proteomes" id="UP000325255">
    <property type="component" value="Unassembled WGS sequence"/>
</dbReference>
<keyword evidence="2" id="KW-0378">Hydrolase</keyword>
<dbReference type="InterPro" id="IPR042099">
    <property type="entry name" value="ANL_N_sf"/>
</dbReference>
<dbReference type="PANTHER" id="PTHR43845:SF1">
    <property type="entry name" value="BLR5969 PROTEIN"/>
    <property type="match status" value="1"/>
</dbReference>
<evidence type="ECO:0000313" key="3">
    <source>
        <dbReference type="Proteomes" id="UP000325255"/>
    </source>
</evidence>